<evidence type="ECO:0000313" key="12">
    <source>
        <dbReference type="EMBL" id="KAJ8067496.1"/>
    </source>
</evidence>
<proteinExistence type="inferred from homology"/>
<dbReference type="PIRSF" id="PIRSF001220">
    <property type="entry name" value="L-ASNase_gatD"/>
    <property type="match status" value="1"/>
</dbReference>
<dbReference type="InterPro" id="IPR027474">
    <property type="entry name" value="L-asparaginase_N"/>
</dbReference>
<dbReference type="InterPro" id="IPR037152">
    <property type="entry name" value="L-asparaginase_N_sf"/>
</dbReference>
<sequence>MLLFCIRYFILPYPEEHHLPFIMFSRFLSVTALAALSSASPVVYPRDNITNPFVFTNPHGLNFTQMDPALPNITVFATGGTIAGSSSSNTATTGYTAGTVGILTLLEAVPEVLDIANVAGVQISNVGSQDITSSILLGLSKQINEVICEDDTMSGAVITHGTDTLEESTFFMDATVNCGKPIIIVGSMRPSTAISADGPFNLLEAVSVGVSPDAVGRGAMVVLNDRIVSAYYATKTNANAMDTFKAVEMGNLGALISNTPYFFYPPVEPTGKIAYDISNVTEIPRVDILFSYQDMHNDTLYNAVSSGAKGIIIAGSGTGSVSTSFDHAIEDVINRFNIPIVQSTRVQNGEVPELDSETAVRIASGYLNPQKSRVLLGILLALEKNITEIRDAFSGSVVA</sequence>
<dbReference type="Pfam" id="PF17763">
    <property type="entry name" value="Asparaginase_C"/>
    <property type="match status" value="1"/>
</dbReference>
<feature type="active site" description="O-isoaspartyl threonine intermediate" evidence="5">
    <location>
        <position position="81"/>
    </location>
</feature>
<protein>
    <recommendedName>
        <fullName evidence="2">asparaginase</fullName>
        <ecNumber evidence="2">3.5.1.1</ecNumber>
    </recommendedName>
</protein>
<dbReference type="PIRSF" id="PIRSF500176">
    <property type="entry name" value="L_ASNase"/>
    <property type="match status" value="1"/>
</dbReference>
<comment type="caution">
    <text evidence="12">The sequence shown here is derived from an EMBL/GenBank/DDBJ whole genome shotgun (WGS) entry which is preliminary data.</text>
</comment>
<dbReference type="InterPro" id="IPR036152">
    <property type="entry name" value="Asp/glu_Ase-like_sf"/>
</dbReference>
<dbReference type="InterPro" id="IPR006034">
    <property type="entry name" value="Asparaginase/glutaminase-like"/>
</dbReference>
<dbReference type="PROSITE" id="PS00144">
    <property type="entry name" value="ASN_GLN_ASE_1"/>
    <property type="match status" value="1"/>
</dbReference>
<dbReference type="Pfam" id="PF00710">
    <property type="entry name" value="Asparaginase"/>
    <property type="match status" value="1"/>
</dbReference>
<dbReference type="OrthoDB" id="542841at2759"/>
<keyword evidence="13" id="KW-1185">Reference proteome</keyword>
<comment type="catalytic activity">
    <reaction evidence="4">
        <text>L-asparagine + H2O = L-aspartate + NH4(+)</text>
        <dbReference type="Rhea" id="RHEA:21016"/>
        <dbReference type="ChEBI" id="CHEBI:15377"/>
        <dbReference type="ChEBI" id="CHEBI:28938"/>
        <dbReference type="ChEBI" id="CHEBI:29991"/>
        <dbReference type="ChEBI" id="CHEBI:58048"/>
        <dbReference type="EC" id="3.5.1.1"/>
    </reaction>
</comment>
<dbReference type="Gene3D" id="3.40.50.1170">
    <property type="entry name" value="L-asparaginase, N-terminal domain"/>
    <property type="match status" value="1"/>
</dbReference>
<keyword evidence="3" id="KW-0378">Hydrolase</keyword>
<dbReference type="FunFam" id="3.40.50.1170:FF:000001">
    <property type="entry name" value="L-asparaginase 2"/>
    <property type="match status" value="1"/>
</dbReference>
<dbReference type="PROSITE" id="PS00917">
    <property type="entry name" value="ASN_GLN_ASE_2"/>
    <property type="match status" value="1"/>
</dbReference>
<dbReference type="PANTHER" id="PTHR11707">
    <property type="entry name" value="L-ASPARAGINASE"/>
    <property type="match status" value="1"/>
</dbReference>
<evidence type="ECO:0000256" key="5">
    <source>
        <dbReference type="PIRSR" id="PIRSR001220-1"/>
    </source>
</evidence>
<dbReference type="FunFam" id="3.40.50.40:FF:000007">
    <property type="entry name" value="L-asparaginase"/>
    <property type="match status" value="1"/>
</dbReference>
<reference evidence="12" key="1">
    <citation type="submission" date="2022-11" db="EMBL/GenBank/DDBJ databases">
        <title>Genome Resource of Sclerotinia nivalis Strain SnTB1, a Plant Pathogen Isolated from American Ginseng.</title>
        <authorList>
            <person name="Fan S."/>
        </authorList>
    </citation>
    <scope>NUCLEOTIDE SEQUENCE</scope>
    <source>
        <strain evidence="12">SnTB1</strain>
    </source>
</reference>
<feature type="domain" description="L-asparaginase N-terminal" evidence="10">
    <location>
        <begin position="72"/>
        <end position="265"/>
    </location>
</feature>
<feature type="binding site" evidence="6">
    <location>
        <position position="128"/>
    </location>
    <ligand>
        <name>substrate</name>
    </ligand>
</feature>
<dbReference type="SUPFAM" id="SSF53774">
    <property type="entry name" value="Glutaminase/Asparaginase"/>
    <property type="match status" value="1"/>
</dbReference>
<evidence type="ECO:0000256" key="2">
    <source>
        <dbReference type="ARBA" id="ARBA00012920"/>
    </source>
</evidence>
<evidence type="ECO:0000256" key="4">
    <source>
        <dbReference type="ARBA" id="ARBA00049366"/>
    </source>
</evidence>
<evidence type="ECO:0000313" key="13">
    <source>
        <dbReference type="Proteomes" id="UP001152300"/>
    </source>
</evidence>
<evidence type="ECO:0000256" key="8">
    <source>
        <dbReference type="PROSITE-ProRule" id="PRU10100"/>
    </source>
</evidence>
<evidence type="ECO:0000256" key="9">
    <source>
        <dbReference type="RuleBase" id="RU004456"/>
    </source>
</evidence>
<comment type="similarity">
    <text evidence="1 9">Belongs to the asparaginase 1 family.</text>
</comment>
<dbReference type="InterPro" id="IPR004550">
    <property type="entry name" value="AsnASE_II"/>
</dbReference>
<dbReference type="CDD" id="cd08964">
    <property type="entry name" value="L-asparaginase_II"/>
    <property type="match status" value="1"/>
</dbReference>
<dbReference type="PROSITE" id="PS51732">
    <property type="entry name" value="ASN_GLN_ASE_3"/>
    <property type="match status" value="1"/>
</dbReference>
<dbReference type="Proteomes" id="UP001152300">
    <property type="component" value="Unassembled WGS sequence"/>
</dbReference>
<dbReference type="InterPro" id="IPR040919">
    <property type="entry name" value="Asparaginase_C"/>
</dbReference>
<evidence type="ECO:0000256" key="1">
    <source>
        <dbReference type="ARBA" id="ARBA00010518"/>
    </source>
</evidence>
<dbReference type="GO" id="GO:0004067">
    <property type="term" value="F:asparaginase activity"/>
    <property type="evidence" value="ECO:0007669"/>
    <property type="project" value="UniProtKB-UniRule"/>
</dbReference>
<feature type="active site" evidence="7">
    <location>
        <position position="81"/>
    </location>
</feature>
<feature type="domain" description="Asparaginase/glutaminase C-terminal" evidence="11">
    <location>
        <begin position="285"/>
        <end position="393"/>
    </location>
</feature>
<dbReference type="PANTHER" id="PTHR11707:SF28">
    <property type="entry name" value="60 KDA LYSOPHOSPHOLIPASE"/>
    <property type="match status" value="1"/>
</dbReference>
<evidence type="ECO:0000256" key="6">
    <source>
        <dbReference type="PIRSR" id="PIRSR001220-2"/>
    </source>
</evidence>
<feature type="active site" evidence="8">
    <location>
        <position position="162"/>
    </location>
</feature>
<evidence type="ECO:0000256" key="7">
    <source>
        <dbReference type="PROSITE-ProRule" id="PRU10099"/>
    </source>
</evidence>
<name>A0A9X0ARA9_9HELO</name>
<evidence type="ECO:0000259" key="10">
    <source>
        <dbReference type="Pfam" id="PF00710"/>
    </source>
</evidence>
<dbReference type="EC" id="3.5.1.1" evidence="2"/>
<dbReference type="InterPro" id="IPR027475">
    <property type="entry name" value="Asparaginase/glutaminase_AS2"/>
</dbReference>
<feature type="binding site" evidence="6">
    <location>
        <begin position="162"/>
        <end position="163"/>
    </location>
    <ligand>
        <name>substrate</name>
    </ligand>
</feature>
<dbReference type="InterPro" id="IPR027473">
    <property type="entry name" value="L-asparaginase_C"/>
</dbReference>
<gene>
    <name evidence="12" type="ORF">OCU04_004840</name>
</gene>
<evidence type="ECO:0000259" key="11">
    <source>
        <dbReference type="Pfam" id="PF17763"/>
    </source>
</evidence>
<organism evidence="12 13">
    <name type="scientific">Sclerotinia nivalis</name>
    <dbReference type="NCBI Taxonomy" id="352851"/>
    <lineage>
        <taxon>Eukaryota</taxon>
        <taxon>Fungi</taxon>
        <taxon>Dikarya</taxon>
        <taxon>Ascomycota</taxon>
        <taxon>Pezizomycotina</taxon>
        <taxon>Leotiomycetes</taxon>
        <taxon>Helotiales</taxon>
        <taxon>Sclerotiniaceae</taxon>
        <taxon>Sclerotinia</taxon>
    </lineage>
</organism>
<dbReference type="InterPro" id="IPR020827">
    <property type="entry name" value="Asparaginase/glutaminase_AS1"/>
</dbReference>
<dbReference type="EMBL" id="JAPEIS010000004">
    <property type="protein sequence ID" value="KAJ8067496.1"/>
    <property type="molecule type" value="Genomic_DNA"/>
</dbReference>
<dbReference type="NCBIfam" id="TIGR00520">
    <property type="entry name" value="asnASE_II"/>
    <property type="match status" value="1"/>
</dbReference>
<dbReference type="PRINTS" id="PR00139">
    <property type="entry name" value="ASNGLNASE"/>
</dbReference>
<dbReference type="GO" id="GO:0006530">
    <property type="term" value="P:L-asparagine catabolic process"/>
    <property type="evidence" value="ECO:0007669"/>
    <property type="project" value="UniProtKB-ARBA"/>
</dbReference>
<evidence type="ECO:0000256" key="3">
    <source>
        <dbReference type="ARBA" id="ARBA00022801"/>
    </source>
</evidence>
<dbReference type="SMART" id="SM00870">
    <property type="entry name" value="Asparaginase"/>
    <property type="match status" value="1"/>
</dbReference>
<dbReference type="AlphaFoldDB" id="A0A9X0ARA9"/>
<dbReference type="Gene3D" id="3.40.50.40">
    <property type="match status" value="1"/>
</dbReference>
<accession>A0A9X0ARA9</accession>